<reference evidence="9" key="1">
    <citation type="submission" date="2022-10" db="EMBL/GenBank/DDBJ databases">
        <authorList>
            <person name="Hyden B.L."/>
            <person name="Feng K."/>
            <person name="Yates T."/>
            <person name="Jawdy S."/>
            <person name="Smart L.B."/>
            <person name="Muchero W."/>
        </authorList>
    </citation>
    <scope>NUCLEOTIDE SEQUENCE</scope>
    <source>
        <tissue evidence="9">Shoot tip</tissue>
    </source>
</reference>
<dbReference type="Proteomes" id="UP001141253">
    <property type="component" value="Chromosome 2"/>
</dbReference>
<keyword evidence="5 6" id="KW-0472">Membrane</keyword>
<evidence type="ECO:0000256" key="6">
    <source>
        <dbReference type="SAM" id="Phobius"/>
    </source>
</evidence>
<keyword evidence="10" id="KW-1185">Reference proteome</keyword>
<feature type="domain" description="ABC-2 type transporter transmembrane" evidence="8">
    <location>
        <begin position="190"/>
        <end position="273"/>
    </location>
</feature>
<evidence type="ECO:0000256" key="4">
    <source>
        <dbReference type="ARBA" id="ARBA00022989"/>
    </source>
</evidence>
<evidence type="ECO:0000313" key="10">
    <source>
        <dbReference type="Proteomes" id="UP001141253"/>
    </source>
</evidence>
<keyword evidence="2" id="KW-0813">Transport</keyword>
<dbReference type="InterPro" id="IPR003439">
    <property type="entry name" value="ABC_transporter-like_ATP-bd"/>
</dbReference>
<comment type="caution">
    <text evidence="9">The sequence shown here is derived from an EMBL/GenBank/DDBJ whole genome shotgun (WGS) entry which is preliminary data.</text>
</comment>
<feature type="transmembrane region" description="Helical" evidence="6">
    <location>
        <begin position="223"/>
        <end position="243"/>
    </location>
</feature>
<keyword evidence="4 6" id="KW-1133">Transmembrane helix</keyword>
<sequence>MNMVGLEVPTVEVRYRNLSVEVEYEVVHGKPLPTLWNTLKNAFGGIAYITGCKSVPNKIKILKNVNGIIKPSRMTLLLGPPGCGKTTLLQALAAKLDKSLKVEGEISYNGYRLNEFVPQKTSVYISQYDQHISEMTVRETLDFSARCQGIGGRAVSADNLYEQATSFEGLKRTLQTDYILKVVSERDQGQYWFFYQFFLLFLVHQVSISMFRLIASIVRNPSIASTCALFIILITFLFGGFVIRKPSLPSWLRWGFWLSPLAYAEIGASLNEFLAPRFHLPILH</sequence>
<evidence type="ECO:0008006" key="11">
    <source>
        <dbReference type="Google" id="ProtNLM"/>
    </source>
</evidence>
<keyword evidence="3 6" id="KW-0812">Transmembrane</keyword>
<dbReference type="EMBL" id="JAPFFI010000006">
    <property type="protein sequence ID" value="KAJ6390308.1"/>
    <property type="molecule type" value="Genomic_DNA"/>
</dbReference>
<evidence type="ECO:0000313" key="9">
    <source>
        <dbReference type="EMBL" id="KAJ6390308.1"/>
    </source>
</evidence>
<proteinExistence type="predicted"/>
<evidence type="ECO:0000256" key="3">
    <source>
        <dbReference type="ARBA" id="ARBA00022692"/>
    </source>
</evidence>
<gene>
    <name evidence="9" type="ORF">OIU77_024514</name>
</gene>
<dbReference type="SUPFAM" id="SSF52540">
    <property type="entry name" value="P-loop containing nucleoside triphosphate hydrolases"/>
    <property type="match status" value="1"/>
</dbReference>
<feature type="transmembrane region" description="Helical" evidence="6">
    <location>
        <begin position="191"/>
        <end position="211"/>
    </location>
</feature>
<dbReference type="Gene3D" id="3.40.50.300">
    <property type="entry name" value="P-loop containing nucleotide triphosphate hydrolases"/>
    <property type="match status" value="1"/>
</dbReference>
<comment type="subcellular location">
    <subcellularLocation>
        <location evidence="1">Membrane</location>
        <topology evidence="1">Multi-pass membrane protein</topology>
    </subcellularLocation>
</comment>
<name>A0ABQ9BT10_9ROSI</name>
<evidence type="ECO:0000256" key="2">
    <source>
        <dbReference type="ARBA" id="ARBA00022448"/>
    </source>
</evidence>
<protein>
    <recommendedName>
        <fullName evidence="11">ABC transporter domain-containing protein</fullName>
    </recommendedName>
</protein>
<feature type="domain" description="ABC transporter" evidence="7">
    <location>
        <begin position="62"/>
        <end position="159"/>
    </location>
</feature>
<evidence type="ECO:0000256" key="5">
    <source>
        <dbReference type="ARBA" id="ARBA00023136"/>
    </source>
</evidence>
<evidence type="ECO:0000259" key="7">
    <source>
        <dbReference type="Pfam" id="PF00005"/>
    </source>
</evidence>
<dbReference type="InterPro" id="IPR013525">
    <property type="entry name" value="ABC2_TM"/>
</dbReference>
<dbReference type="Pfam" id="PF00005">
    <property type="entry name" value="ABC_tran"/>
    <property type="match status" value="1"/>
</dbReference>
<organism evidence="9 10">
    <name type="scientific">Salix suchowensis</name>
    <dbReference type="NCBI Taxonomy" id="1278906"/>
    <lineage>
        <taxon>Eukaryota</taxon>
        <taxon>Viridiplantae</taxon>
        <taxon>Streptophyta</taxon>
        <taxon>Embryophyta</taxon>
        <taxon>Tracheophyta</taxon>
        <taxon>Spermatophyta</taxon>
        <taxon>Magnoliopsida</taxon>
        <taxon>eudicotyledons</taxon>
        <taxon>Gunneridae</taxon>
        <taxon>Pentapetalae</taxon>
        <taxon>rosids</taxon>
        <taxon>fabids</taxon>
        <taxon>Malpighiales</taxon>
        <taxon>Salicaceae</taxon>
        <taxon>Saliceae</taxon>
        <taxon>Salix</taxon>
    </lineage>
</organism>
<dbReference type="PANTHER" id="PTHR19241">
    <property type="entry name" value="ATP-BINDING CASSETTE TRANSPORTER"/>
    <property type="match status" value="1"/>
</dbReference>
<reference evidence="9" key="2">
    <citation type="journal article" date="2023" name="Int. J. Mol. Sci.">
        <title>De Novo Assembly and Annotation of 11 Diverse Shrub Willow (Salix) Genomes Reveals Novel Gene Organization in Sex-Linked Regions.</title>
        <authorList>
            <person name="Hyden B."/>
            <person name="Feng K."/>
            <person name="Yates T.B."/>
            <person name="Jawdy S."/>
            <person name="Cereghino C."/>
            <person name="Smart L.B."/>
            <person name="Muchero W."/>
        </authorList>
    </citation>
    <scope>NUCLEOTIDE SEQUENCE</scope>
    <source>
        <tissue evidence="9">Shoot tip</tissue>
    </source>
</reference>
<accession>A0ABQ9BT10</accession>
<evidence type="ECO:0000259" key="8">
    <source>
        <dbReference type="Pfam" id="PF01061"/>
    </source>
</evidence>
<dbReference type="InterPro" id="IPR027417">
    <property type="entry name" value="P-loop_NTPase"/>
</dbReference>
<evidence type="ECO:0000256" key="1">
    <source>
        <dbReference type="ARBA" id="ARBA00004141"/>
    </source>
</evidence>
<dbReference type="Pfam" id="PF01061">
    <property type="entry name" value="ABC2_membrane"/>
    <property type="match status" value="1"/>
</dbReference>